<sequence length="392" mass="43693" precursor="true">MIEAVPFWKDERKLAILFQALLLTVVVAVLLFLGYMASTNMAARNLQFSFGFLTEPADFQIYEGYTVAKEQGRWILRLYHPSDQVWQAMVTGFLNTLRVSFLGIVLTTVLGVLIGIGRLSSNWLVNRLSFAYVELIRNTPLLVQMVFWYLAVFLLLPPIRTAPRFHGVIVSNKGVLIPWPVPDAAWASFAPYFYAGLALWALLWLARSLWRPPRWLYWLTPAAAWGLGLYLVGSIPLELSVPQVQGFRVEGGMQLSPEFSSVLLALVLYTASYIAEIVRGAIQSLPKGQWEAPASLGLSYAQTLRLIILPQAMRIVIPPLGNQYLNLTKNSSLAIAIAFPEIMSVYETTVNQAGHSIEGILIVMAAYLSLSLFISALINWYNVKVALVGVAR</sequence>
<evidence type="ECO:0000256" key="8">
    <source>
        <dbReference type="ARBA" id="ARBA00023136"/>
    </source>
</evidence>
<dbReference type="Gene3D" id="1.10.3720.10">
    <property type="entry name" value="MetI-like"/>
    <property type="match status" value="2"/>
</dbReference>
<keyword evidence="4" id="KW-1003">Cell membrane</keyword>
<dbReference type="PANTHER" id="PTHR30614:SF37">
    <property type="entry name" value="AMINO-ACID ABC TRANSPORTER PERMEASE PROTEIN YHDX-RELATED"/>
    <property type="match status" value="1"/>
</dbReference>
<dbReference type="EMBL" id="CP002361">
    <property type="protein sequence ID" value="ADR36749.1"/>
    <property type="molecule type" value="Genomic_DNA"/>
</dbReference>
<evidence type="ECO:0000256" key="4">
    <source>
        <dbReference type="ARBA" id="ARBA00022475"/>
    </source>
</evidence>
<dbReference type="HOGENOM" id="CLU_019602_8_0_0"/>
<keyword evidence="7 9" id="KW-1133">Transmembrane helix</keyword>
<organism evidence="11 12">
    <name type="scientific">Oceanithermus profundus (strain DSM 14977 / NBRC 100410 / VKM B-2274 / 506)</name>
    <dbReference type="NCBI Taxonomy" id="670487"/>
    <lineage>
        <taxon>Bacteria</taxon>
        <taxon>Thermotogati</taxon>
        <taxon>Deinococcota</taxon>
        <taxon>Deinococci</taxon>
        <taxon>Thermales</taxon>
        <taxon>Thermaceae</taxon>
        <taxon>Oceanithermus</taxon>
    </lineage>
</organism>
<feature type="domain" description="ABC transmembrane type-1" evidence="10">
    <location>
        <begin position="93"/>
        <end position="379"/>
    </location>
</feature>
<dbReference type="InterPro" id="IPR035906">
    <property type="entry name" value="MetI-like_sf"/>
</dbReference>
<dbReference type="PROSITE" id="PS50928">
    <property type="entry name" value="ABC_TM1"/>
    <property type="match status" value="1"/>
</dbReference>
<dbReference type="CDD" id="cd06261">
    <property type="entry name" value="TM_PBP2"/>
    <property type="match status" value="1"/>
</dbReference>
<dbReference type="SUPFAM" id="SSF161098">
    <property type="entry name" value="MetI-like"/>
    <property type="match status" value="2"/>
</dbReference>
<dbReference type="InterPro" id="IPR010065">
    <property type="entry name" value="AA_ABC_transptr_permease_3TM"/>
</dbReference>
<feature type="transmembrane region" description="Helical" evidence="9">
    <location>
        <begin position="14"/>
        <end position="37"/>
    </location>
</feature>
<dbReference type="RefSeq" id="WP_013457919.1">
    <property type="nucleotide sequence ID" value="NC_014761.1"/>
</dbReference>
<protein>
    <submittedName>
        <fullName evidence="11">Amino acid ABC transporter membrane protein 1, PAAT family</fullName>
    </submittedName>
</protein>
<reference evidence="12" key="1">
    <citation type="submission" date="2010-11" db="EMBL/GenBank/DDBJ databases">
        <title>The complete sequence of chromosome of Oceanithermus profundus DSM 14977.</title>
        <authorList>
            <consortium name="US DOE Joint Genome Institute (JGI-PGF)"/>
            <person name="Lucas S."/>
            <person name="Copeland A."/>
            <person name="Lapidus A."/>
            <person name="Bruce D."/>
            <person name="Goodwin L."/>
            <person name="Pitluck S."/>
            <person name="Kyrpides N."/>
            <person name="Mavromatis K."/>
            <person name="Pagani I."/>
            <person name="Ivanova N."/>
            <person name="Zhang X."/>
            <person name="Brettin T."/>
            <person name="Detter J.C."/>
            <person name="Tapia R."/>
            <person name="Han C."/>
            <person name="Land M."/>
            <person name="Hauser L."/>
            <person name="Markowitz V."/>
            <person name="Cheng J.-F."/>
            <person name="Hugenholtz P."/>
            <person name="Woyke T."/>
            <person name="Wu D."/>
            <person name="Tindall B."/>
            <person name="Faehnrich R."/>
            <person name="Brambilla E."/>
            <person name="Klenk H.-P."/>
            <person name="Eisen J.A."/>
        </authorList>
    </citation>
    <scope>NUCLEOTIDE SEQUENCE [LARGE SCALE GENOMIC DNA]</scope>
    <source>
        <strain evidence="12">DSM 14977 / NBRC 100410 / VKM B-2274 / 506</strain>
    </source>
</reference>
<evidence type="ECO:0000256" key="2">
    <source>
        <dbReference type="ARBA" id="ARBA00010072"/>
    </source>
</evidence>
<evidence type="ECO:0000256" key="3">
    <source>
        <dbReference type="ARBA" id="ARBA00022448"/>
    </source>
</evidence>
<name>E4U8R9_OCEP5</name>
<evidence type="ECO:0000313" key="12">
    <source>
        <dbReference type="Proteomes" id="UP000008722"/>
    </source>
</evidence>
<gene>
    <name evidence="11" type="ordered locus">Ocepr_1292</name>
</gene>
<evidence type="ECO:0000256" key="7">
    <source>
        <dbReference type="ARBA" id="ARBA00022989"/>
    </source>
</evidence>
<accession>E4U8R9</accession>
<dbReference type="KEGG" id="opr:Ocepr_1292"/>
<evidence type="ECO:0000313" key="11">
    <source>
        <dbReference type="EMBL" id="ADR36749.1"/>
    </source>
</evidence>
<feature type="transmembrane region" description="Helical" evidence="9">
    <location>
        <begin position="360"/>
        <end position="381"/>
    </location>
</feature>
<dbReference type="eggNOG" id="COG4597">
    <property type="taxonomic scope" value="Bacteria"/>
</dbReference>
<evidence type="ECO:0000256" key="1">
    <source>
        <dbReference type="ARBA" id="ARBA00004651"/>
    </source>
</evidence>
<feature type="transmembrane region" description="Helical" evidence="9">
    <location>
        <begin position="184"/>
        <end position="203"/>
    </location>
</feature>
<dbReference type="STRING" id="670487.Ocepr_1292"/>
<dbReference type="Pfam" id="PF00528">
    <property type="entry name" value="BPD_transp_1"/>
    <property type="match status" value="1"/>
</dbReference>
<dbReference type="PANTHER" id="PTHR30614">
    <property type="entry name" value="MEMBRANE COMPONENT OF AMINO ACID ABC TRANSPORTER"/>
    <property type="match status" value="1"/>
</dbReference>
<dbReference type="OrthoDB" id="9805999at2"/>
<dbReference type="GO" id="GO:0022857">
    <property type="term" value="F:transmembrane transporter activity"/>
    <property type="evidence" value="ECO:0007669"/>
    <property type="project" value="InterPro"/>
</dbReference>
<feature type="transmembrane region" description="Helical" evidence="9">
    <location>
        <begin position="99"/>
        <end position="120"/>
    </location>
</feature>
<dbReference type="GO" id="GO:0006865">
    <property type="term" value="P:amino acid transport"/>
    <property type="evidence" value="ECO:0007669"/>
    <property type="project" value="UniProtKB-KW"/>
</dbReference>
<dbReference type="NCBIfam" id="TIGR01726">
    <property type="entry name" value="HEQRo_perm_3TM"/>
    <property type="match status" value="1"/>
</dbReference>
<proteinExistence type="inferred from homology"/>
<evidence type="ECO:0000256" key="5">
    <source>
        <dbReference type="ARBA" id="ARBA00022692"/>
    </source>
</evidence>
<keyword evidence="8 9" id="KW-0472">Membrane</keyword>
<evidence type="ECO:0000259" key="10">
    <source>
        <dbReference type="PROSITE" id="PS50928"/>
    </source>
</evidence>
<feature type="transmembrane region" description="Helical" evidence="9">
    <location>
        <begin position="215"/>
        <end position="239"/>
    </location>
</feature>
<dbReference type="AlphaFoldDB" id="E4U8R9"/>
<dbReference type="InterPro" id="IPR043429">
    <property type="entry name" value="ArtM/GltK/GlnP/TcyL/YhdX-like"/>
</dbReference>
<evidence type="ECO:0000256" key="9">
    <source>
        <dbReference type="RuleBase" id="RU363032"/>
    </source>
</evidence>
<comment type="similarity">
    <text evidence="2">Belongs to the binding-protein-dependent transport system permease family. HisMQ subfamily.</text>
</comment>
<keyword evidence="3 9" id="KW-0813">Transport</keyword>
<dbReference type="InterPro" id="IPR000515">
    <property type="entry name" value="MetI-like"/>
</dbReference>
<dbReference type="GO" id="GO:0043190">
    <property type="term" value="C:ATP-binding cassette (ABC) transporter complex"/>
    <property type="evidence" value="ECO:0007669"/>
    <property type="project" value="InterPro"/>
</dbReference>
<keyword evidence="12" id="KW-1185">Reference proteome</keyword>
<comment type="subcellular location">
    <subcellularLocation>
        <location evidence="1 9">Cell membrane</location>
        <topology evidence="1 9">Multi-pass membrane protein</topology>
    </subcellularLocation>
</comment>
<reference evidence="11 12" key="2">
    <citation type="journal article" date="2011" name="Stand. Genomic Sci.">
        <title>Complete genome sequence of Oceanithermus profundus type strain (506).</title>
        <authorList>
            <person name="Pati A."/>
            <person name="Zhang X."/>
            <person name="Lapidus A."/>
            <person name="Nolan M."/>
            <person name="Lucas S."/>
            <person name="Del Rio T.G."/>
            <person name="Tice H."/>
            <person name="Cheng J.F."/>
            <person name="Tapia R."/>
            <person name="Han C."/>
            <person name="Goodwin L."/>
            <person name="Pitluck S."/>
            <person name="Liolios K."/>
            <person name="Pagani I."/>
            <person name="Ivanova N."/>
            <person name="Mavromatis K."/>
            <person name="Chen A."/>
            <person name="Palaniappan K."/>
            <person name="Hauser L."/>
            <person name="Jeffries C.D."/>
            <person name="Brambilla E.M."/>
            <person name="Rohl A."/>
            <person name="Mwirichia R."/>
            <person name="Rohde M."/>
            <person name="Tindall B.J."/>
            <person name="Sikorski J."/>
            <person name="Wirth R."/>
            <person name="Goker M."/>
            <person name="Woyke T."/>
            <person name="Detter J.C."/>
            <person name="Bristow J."/>
            <person name="Eisen J.A."/>
            <person name="Markowitz V."/>
            <person name="Hugenholtz P."/>
            <person name="Kyrpides N.C."/>
            <person name="Klenk H.P."/>
            <person name="Land M."/>
        </authorList>
    </citation>
    <scope>NUCLEOTIDE SEQUENCE [LARGE SCALE GENOMIC DNA]</scope>
    <source>
        <strain evidence="12">DSM 14977 / NBRC 100410 / VKM B-2274 / 506</strain>
    </source>
</reference>
<evidence type="ECO:0000256" key="6">
    <source>
        <dbReference type="ARBA" id="ARBA00022970"/>
    </source>
</evidence>
<keyword evidence="5 9" id="KW-0812">Transmembrane</keyword>
<feature type="transmembrane region" description="Helical" evidence="9">
    <location>
        <begin position="259"/>
        <end position="278"/>
    </location>
</feature>
<dbReference type="Proteomes" id="UP000008722">
    <property type="component" value="Chromosome"/>
</dbReference>
<keyword evidence="6" id="KW-0029">Amino-acid transport</keyword>